<evidence type="ECO:0008006" key="3">
    <source>
        <dbReference type="Google" id="ProtNLM"/>
    </source>
</evidence>
<keyword evidence="2" id="KW-1185">Reference proteome</keyword>
<dbReference type="Proteomes" id="UP000331127">
    <property type="component" value="Unassembled WGS sequence"/>
</dbReference>
<dbReference type="RefSeq" id="WP_155354246.1">
    <property type="nucleotide sequence ID" value="NZ_BAAAHL010000046.1"/>
</dbReference>
<evidence type="ECO:0000313" key="1">
    <source>
        <dbReference type="EMBL" id="GES08655.1"/>
    </source>
</evidence>
<evidence type="ECO:0000313" key="2">
    <source>
        <dbReference type="Proteomes" id="UP000331127"/>
    </source>
</evidence>
<organism evidence="1 2">
    <name type="scientific">Acrocarpospora macrocephala</name>
    <dbReference type="NCBI Taxonomy" id="150177"/>
    <lineage>
        <taxon>Bacteria</taxon>
        <taxon>Bacillati</taxon>
        <taxon>Actinomycetota</taxon>
        <taxon>Actinomycetes</taxon>
        <taxon>Streptosporangiales</taxon>
        <taxon>Streptosporangiaceae</taxon>
        <taxon>Acrocarpospora</taxon>
    </lineage>
</organism>
<dbReference type="EMBL" id="BLAE01000011">
    <property type="protein sequence ID" value="GES08655.1"/>
    <property type="molecule type" value="Genomic_DNA"/>
</dbReference>
<comment type="caution">
    <text evidence="1">The sequence shown here is derived from an EMBL/GenBank/DDBJ whole genome shotgun (WGS) entry which is preliminary data.</text>
</comment>
<name>A0A5M3WHP7_9ACTN</name>
<reference evidence="1 2" key="1">
    <citation type="submission" date="2019-10" db="EMBL/GenBank/DDBJ databases">
        <title>Whole genome shotgun sequence of Acrocarpospora macrocephala NBRC 16266.</title>
        <authorList>
            <person name="Ichikawa N."/>
            <person name="Kimura A."/>
            <person name="Kitahashi Y."/>
            <person name="Komaki H."/>
            <person name="Oguchi A."/>
        </authorList>
    </citation>
    <scope>NUCLEOTIDE SEQUENCE [LARGE SCALE GENOMIC DNA]</scope>
    <source>
        <strain evidence="1 2">NBRC 16266</strain>
    </source>
</reference>
<proteinExistence type="predicted"/>
<accession>A0A5M3WHP7</accession>
<dbReference type="OrthoDB" id="3211607at2"/>
<dbReference type="AlphaFoldDB" id="A0A5M3WHP7"/>
<dbReference type="SUPFAM" id="SSF53448">
    <property type="entry name" value="Nucleotide-diphospho-sugar transferases"/>
    <property type="match status" value="1"/>
</dbReference>
<protein>
    <recommendedName>
        <fullName evidence="3">Glycosyltransferase 2-like domain-containing protein</fullName>
    </recommendedName>
</protein>
<sequence length="385" mass="43606">MRAEAAPDHHGSHRHLISEYDDLPDDAPRPVHAIVVPTIRHPRWLRHAARLAQHLSCPLVSLHSRNWSNAELADAVVPSAVHLIAIDIDDVGALNLPDFATDALLRNTPFVRFTDLSAKRNLGLALARMMDWQRIVFLDDDIEVGAPHEVSRAASLLDIYDVVGMRIGGYPDNSVVCHAYRETGGSQDSFVGGGALAVETTRNFSFFPNVYNEDWFYLLGDKTVRPLAVTGMVRQRPYDPFDRPIRARDQEFGDVLAEGVYWLLDERPEHGWSVAADRGHWERFLARRRDFVEGVLRRVRESPETVPFDRKAAEASLQAALGRLSRIEPEFCVAYLEAWLEDRVRWEKHLSGLPKHLPSFADAVEYLVGEGKPGLRWKHRVPDNL</sequence>
<dbReference type="InterPro" id="IPR029044">
    <property type="entry name" value="Nucleotide-diphossugar_trans"/>
</dbReference>
<gene>
    <name evidence="1" type="ORF">Amac_022510</name>
</gene>